<dbReference type="EMBL" id="CP078093">
    <property type="protein sequence ID" value="QXM06896.1"/>
    <property type="molecule type" value="Genomic_DNA"/>
</dbReference>
<sequence>MGTKKKLADILAAKGLPINFQAGGSAPEKMIDREVKKEPTERAKKLRDIYYDTLSSANTEFPYWYTRKWNELEGEVTVVRRAEALKCAFSHLTPVIFPGEKLVMQKASYYRGSFPMPWLSEGFFVAKEDELYKEALERGSASAGELSKFGTGGGNVTESFGNVVSIAGKFGMRKEEIPVLVKLAKEWVGRSVDDLGHKYEQMVPEYQMKENIMRSLICMFDSGFTLPQGREIINYYYPLQYGFDALIEMAEDCKKKVAGRAGGDGLIGMDRLYFYEAVKIVLEGVQAWILNYAKEAKRLSSATVDPVQKKEYEEISSCLEWISHKQPRSFREALQLTYIVHIACLNEDAISGLSPGRLGQILYPWFEQDIDAGRITEKEVLELLELHRIKMTCIDCFASTGVVGGVLSGNTFNNLSIGGLTRDGKSATNPLEMLIVEAGITCATPQPTLSVLYDEKLPEEFLLKCIECDKTGTGYPAWMNNRGGIEFLLQQYGSEGMTVEEARSFAIGGCLETSPACWKTLTLNGKTYEIPGGAGQPTSVGVHFIANPKILELVITNGKDHRTGLQVYPPHNKKLESYEELWECFKDYYEMTVDCLTTTNNIQHDIWRKHNMSIFSSMLKPDCLDKGHHIGHLGYRYNATFNVESCGTINMVNSLAAIKKLVYDDKKYTIDDMREAMLHNFGFKAADEIGSYSLADQEKAQINDPYDDLYGDCLTSPKYGNDDPYVDNILKEYEEWFCKMCRNHESLYGKPLYACQISVSTHGAQGRATLASADGRLSGTTYADGSMSAYPGTDKHGPYALFQSATVWDHTQSQNSQMNLKIHPSAIRGIEGSKKLLDLTRAYMRKGGFHIQYNIVDSKVLKAAQEKPENYRDLMVRVAGFTQYWCEIGKPIQDEVIARTEYEGV</sequence>
<dbReference type="Pfam" id="PF01228">
    <property type="entry name" value="Gly_radical"/>
    <property type="match status" value="1"/>
</dbReference>
<evidence type="ECO:0000256" key="2">
    <source>
        <dbReference type="ARBA" id="ARBA00023239"/>
    </source>
</evidence>
<evidence type="ECO:0000313" key="7">
    <source>
        <dbReference type="Proteomes" id="UP000886818"/>
    </source>
</evidence>
<name>A0ABX8RDQ6_9CLOT</name>
<keyword evidence="1 3" id="KW-0556">Organic radical</keyword>
<dbReference type="InterPro" id="IPR004184">
    <property type="entry name" value="PFL_dom"/>
</dbReference>
<dbReference type="PANTHER" id="PTHR43641:SF2">
    <property type="entry name" value="DEHYDRATASE YBIW-RELATED"/>
    <property type="match status" value="1"/>
</dbReference>
<organism evidence="6 7">
    <name type="scientific">Crassaminicella indica</name>
    <dbReference type="NCBI Taxonomy" id="2855394"/>
    <lineage>
        <taxon>Bacteria</taxon>
        <taxon>Bacillati</taxon>
        <taxon>Bacillota</taxon>
        <taxon>Clostridia</taxon>
        <taxon>Eubacteriales</taxon>
        <taxon>Clostridiaceae</taxon>
        <taxon>Crassaminicella</taxon>
    </lineage>
</organism>
<feature type="domain" description="PFL" evidence="5">
    <location>
        <begin position="41"/>
        <end position="777"/>
    </location>
</feature>
<reference evidence="6" key="1">
    <citation type="submission" date="2021-07" db="EMBL/GenBank/DDBJ databases">
        <title>Complete genome sequence of Crassaminicella sp. 143-21, isolated from a deep-sea hydrothermal vent.</title>
        <authorList>
            <person name="Li X."/>
        </authorList>
    </citation>
    <scope>NUCLEOTIDE SEQUENCE</scope>
    <source>
        <strain evidence="6">143-21</strain>
    </source>
</reference>
<evidence type="ECO:0000259" key="5">
    <source>
        <dbReference type="PROSITE" id="PS51554"/>
    </source>
</evidence>
<keyword evidence="7" id="KW-1185">Reference proteome</keyword>
<dbReference type="PANTHER" id="PTHR43641">
    <property type="entry name" value="FORMATE ACETYLTRANSFERASE 3-RELATED"/>
    <property type="match status" value="1"/>
</dbReference>
<evidence type="ECO:0000313" key="6">
    <source>
        <dbReference type="EMBL" id="QXM06896.1"/>
    </source>
</evidence>
<accession>A0ABX8RDQ6</accession>
<dbReference type="Proteomes" id="UP000886818">
    <property type="component" value="Chromosome"/>
</dbReference>
<dbReference type="InterPro" id="IPR001150">
    <property type="entry name" value="Gly_radical"/>
</dbReference>
<dbReference type="GO" id="GO:0043722">
    <property type="term" value="F:4-hydroxyphenylacetate decarboxylase activity"/>
    <property type="evidence" value="ECO:0007669"/>
    <property type="project" value="UniProtKB-EC"/>
</dbReference>
<feature type="domain" description="Glycine radical" evidence="4">
    <location>
        <begin position="785"/>
        <end position="905"/>
    </location>
</feature>
<dbReference type="PROSITE" id="PS51554">
    <property type="entry name" value="PFL"/>
    <property type="match status" value="1"/>
</dbReference>
<gene>
    <name evidence="6" type="primary">hpdB</name>
    <name evidence="6" type="ORF">KVH43_04030</name>
</gene>
<dbReference type="InterPro" id="IPR051215">
    <property type="entry name" value="GRE"/>
</dbReference>
<evidence type="ECO:0000256" key="1">
    <source>
        <dbReference type="ARBA" id="ARBA00022818"/>
    </source>
</evidence>
<dbReference type="NCBIfam" id="NF033715">
    <property type="entry name" value="glycyl_HPDL_Lrg"/>
    <property type="match status" value="1"/>
</dbReference>
<proteinExistence type="predicted"/>
<evidence type="ECO:0000259" key="4">
    <source>
        <dbReference type="PROSITE" id="PS51149"/>
    </source>
</evidence>
<dbReference type="RefSeq" id="WP_218283589.1">
    <property type="nucleotide sequence ID" value="NZ_CP078093.1"/>
</dbReference>
<dbReference type="EC" id="4.1.1.83" evidence="6"/>
<dbReference type="Pfam" id="PF02901">
    <property type="entry name" value="PFL-like"/>
    <property type="match status" value="1"/>
</dbReference>
<keyword evidence="2 6" id="KW-0456">Lyase</keyword>
<feature type="modified residue" description="Glycine radical" evidence="3">
    <location>
        <position position="880"/>
    </location>
</feature>
<protein>
    <submittedName>
        <fullName evidence="6">4-hydroxyphenylacetate decarboxylase large subunit</fullName>
        <ecNumber evidence="6">4.1.1.83</ecNumber>
    </submittedName>
</protein>
<dbReference type="PROSITE" id="PS51149">
    <property type="entry name" value="GLY_RADICAL_2"/>
    <property type="match status" value="1"/>
</dbReference>
<evidence type="ECO:0000256" key="3">
    <source>
        <dbReference type="PROSITE-ProRule" id="PRU00493"/>
    </source>
</evidence>